<proteinExistence type="predicted"/>
<keyword evidence="3" id="KW-1185">Reference proteome</keyword>
<evidence type="ECO:0000313" key="2">
    <source>
        <dbReference type="EMBL" id="KAL0954106.1"/>
    </source>
</evidence>
<sequence>MASYSPFFSSGLLAPFHAYNPDTASSIDLSPIRPSSPMRHDGEDLDRSVTPTPTSAHGGSDLNTASNHFFPRDSSVGPETRRAVPATPSNRLRKRRSSLTVGSSQLTAIKSPARNANAALRYAHHSISICSPSRSRSGSLGTDGDVDVFGTNMASQGNSIMGRLRSGSVGGVLRPRRTTRRGPSMPLPMLAPPSAPLPPVPTFACHPSMVVRQPLAQRPHGQSSFHLQQAAGFKSARDRAYSFENGYTIDEEMKEN</sequence>
<evidence type="ECO:0000313" key="3">
    <source>
        <dbReference type="Proteomes" id="UP001556367"/>
    </source>
</evidence>
<feature type="region of interest" description="Disordered" evidence="1">
    <location>
        <begin position="157"/>
        <end position="187"/>
    </location>
</feature>
<feature type="compositionally biased region" description="Polar residues" evidence="1">
    <location>
        <begin position="49"/>
        <end position="67"/>
    </location>
</feature>
<protein>
    <submittedName>
        <fullName evidence="2">Uncharacterized protein</fullName>
    </submittedName>
</protein>
<feature type="compositionally biased region" description="Basic and acidic residues" evidence="1">
    <location>
        <begin position="38"/>
        <end position="47"/>
    </location>
</feature>
<feature type="region of interest" description="Disordered" evidence="1">
    <location>
        <begin position="27"/>
        <end position="101"/>
    </location>
</feature>
<comment type="caution">
    <text evidence="2">The sequence shown here is derived from an EMBL/GenBank/DDBJ whole genome shotgun (WGS) entry which is preliminary data.</text>
</comment>
<reference evidence="3" key="1">
    <citation type="submission" date="2024-06" db="EMBL/GenBank/DDBJ databases">
        <title>Multi-omics analyses provide insights into the biosynthesis of the anticancer antibiotic pleurotin in Hohenbuehelia grisea.</title>
        <authorList>
            <person name="Weaver J.A."/>
            <person name="Alberti F."/>
        </authorList>
    </citation>
    <scope>NUCLEOTIDE SEQUENCE [LARGE SCALE GENOMIC DNA]</scope>
    <source>
        <strain evidence="3">T-177</strain>
    </source>
</reference>
<dbReference type="EMBL" id="JASNQZ010000008">
    <property type="protein sequence ID" value="KAL0954106.1"/>
    <property type="molecule type" value="Genomic_DNA"/>
</dbReference>
<gene>
    <name evidence="2" type="ORF">HGRIS_005253</name>
</gene>
<dbReference type="Proteomes" id="UP001556367">
    <property type="component" value="Unassembled WGS sequence"/>
</dbReference>
<evidence type="ECO:0000256" key="1">
    <source>
        <dbReference type="SAM" id="MobiDB-lite"/>
    </source>
</evidence>
<accession>A0ABR3JEF3</accession>
<organism evidence="2 3">
    <name type="scientific">Hohenbuehelia grisea</name>
    <dbReference type="NCBI Taxonomy" id="104357"/>
    <lineage>
        <taxon>Eukaryota</taxon>
        <taxon>Fungi</taxon>
        <taxon>Dikarya</taxon>
        <taxon>Basidiomycota</taxon>
        <taxon>Agaricomycotina</taxon>
        <taxon>Agaricomycetes</taxon>
        <taxon>Agaricomycetidae</taxon>
        <taxon>Agaricales</taxon>
        <taxon>Pleurotineae</taxon>
        <taxon>Pleurotaceae</taxon>
        <taxon>Hohenbuehelia</taxon>
    </lineage>
</organism>
<name>A0ABR3JEF3_9AGAR</name>